<dbReference type="AlphaFoldDB" id="A0A7S4HA79"/>
<dbReference type="Gene3D" id="1.10.40.50">
    <property type="entry name" value="Probable gtpase engc, domain 3"/>
    <property type="match status" value="1"/>
</dbReference>
<dbReference type="Pfam" id="PF03193">
    <property type="entry name" value="RsgA_GTPase"/>
    <property type="match status" value="1"/>
</dbReference>
<name>A0A7S4HA79_GUITH</name>
<dbReference type="GO" id="GO:0003924">
    <property type="term" value="F:GTPase activity"/>
    <property type="evidence" value="ECO:0007669"/>
    <property type="project" value="InterPro"/>
</dbReference>
<dbReference type="HAMAP" id="MF_01820">
    <property type="entry name" value="GTPase_RsgA"/>
    <property type="match status" value="1"/>
</dbReference>
<dbReference type="PROSITE" id="PS50936">
    <property type="entry name" value="ENGC_GTPASE"/>
    <property type="match status" value="1"/>
</dbReference>
<dbReference type="Gene3D" id="3.40.50.300">
    <property type="entry name" value="P-loop containing nucleotide triphosphate hydrolases"/>
    <property type="match status" value="1"/>
</dbReference>
<dbReference type="SUPFAM" id="SSF52540">
    <property type="entry name" value="P-loop containing nucleoside triphosphate hydrolases"/>
    <property type="match status" value="1"/>
</dbReference>
<keyword evidence="3" id="KW-0342">GTP-binding</keyword>
<dbReference type="GO" id="GO:0005525">
    <property type="term" value="F:GTP binding"/>
    <property type="evidence" value="ECO:0007669"/>
    <property type="project" value="UniProtKB-KW"/>
</dbReference>
<evidence type="ECO:0000313" key="6">
    <source>
        <dbReference type="EMBL" id="CAE2192529.1"/>
    </source>
</evidence>
<evidence type="ECO:0000256" key="1">
    <source>
        <dbReference type="ARBA" id="ARBA00004229"/>
    </source>
</evidence>
<dbReference type="PANTHER" id="PTHR32120">
    <property type="entry name" value="SMALL RIBOSOMAL SUBUNIT BIOGENESIS GTPASE RSGA"/>
    <property type="match status" value="1"/>
</dbReference>
<evidence type="ECO:0000256" key="2">
    <source>
        <dbReference type="ARBA" id="ARBA00022741"/>
    </source>
</evidence>
<evidence type="ECO:0000256" key="3">
    <source>
        <dbReference type="ARBA" id="ARBA00023134"/>
    </source>
</evidence>
<dbReference type="InterPro" id="IPR010914">
    <property type="entry name" value="RsgA_GTPase_dom"/>
</dbReference>
<dbReference type="InterPro" id="IPR030378">
    <property type="entry name" value="G_CP_dom"/>
</dbReference>
<proteinExistence type="inferred from homology"/>
<feature type="domain" description="CP-type G" evidence="5">
    <location>
        <begin position="62"/>
        <end position="232"/>
    </location>
</feature>
<evidence type="ECO:0000259" key="4">
    <source>
        <dbReference type="PROSITE" id="PS50936"/>
    </source>
</evidence>
<dbReference type="PROSITE" id="PS51721">
    <property type="entry name" value="G_CP"/>
    <property type="match status" value="1"/>
</dbReference>
<dbReference type="InterPro" id="IPR027417">
    <property type="entry name" value="P-loop_NTPase"/>
</dbReference>
<evidence type="ECO:0000259" key="5">
    <source>
        <dbReference type="PROSITE" id="PS51721"/>
    </source>
</evidence>
<accession>A0A7S4HA79</accession>
<keyword evidence="2" id="KW-0547">Nucleotide-binding</keyword>
<sequence length="299" mass="32702">MSLQVVFAPALGGDMTTSERSFARGVVSKRLERTTVLDRPSKSISELNVNDLQTVGAEKVLERTGSRKVLCANLDQVVLVFASSPPSPLLQLDKYLVASSACKLSQIILFNKCDMLEDDDANLNAQERNQLVSAETLKVYQRLGYPVIMTSTRTGQGLEELKSLLHNKTSILVGQSGVGKSSLLNALLPQANARVGALSEWSGLGAHTTSHAELHFLPSGGNLIDCAGFRDFATWHLTLEEVQQGFREISQAALDCKFRDCSHISEPAEVCGVKRALEEGKIETSRMMNFRYIMNEVTA</sequence>
<organism evidence="6">
    <name type="scientific">Guillardia theta</name>
    <name type="common">Cryptophyte</name>
    <name type="synonym">Cryptomonas phi</name>
    <dbReference type="NCBI Taxonomy" id="55529"/>
    <lineage>
        <taxon>Eukaryota</taxon>
        <taxon>Cryptophyceae</taxon>
        <taxon>Pyrenomonadales</taxon>
        <taxon>Geminigeraceae</taxon>
        <taxon>Guillardia</taxon>
    </lineage>
</organism>
<evidence type="ECO:0008006" key="7">
    <source>
        <dbReference type="Google" id="ProtNLM"/>
    </source>
</evidence>
<feature type="domain" description="EngC GTPase" evidence="4">
    <location>
        <begin position="72"/>
        <end position="230"/>
    </location>
</feature>
<dbReference type="EMBL" id="HBKN01002133">
    <property type="protein sequence ID" value="CAE2192529.1"/>
    <property type="molecule type" value="Transcribed_RNA"/>
</dbReference>
<reference evidence="6" key="1">
    <citation type="submission" date="2021-01" db="EMBL/GenBank/DDBJ databases">
        <authorList>
            <person name="Corre E."/>
            <person name="Pelletier E."/>
            <person name="Niang G."/>
            <person name="Scheremetjew M."/>
            <person name="Finn R."/>
            <person name="Kale V."/>
            <person name="Holt S."/>
            <person name="Cochrane G."/>
            <person name="Meng A."/>
            <person name="Brown T."/>
            <person name="Cohen L."/>
        </authorList>
    </citation>
    <scope>NUCLEOTIDE SEQUENCE</scope>
    <source>
        <strain evidence="6">CCMP 2712</strain>
    </source>
</reference>
<comment type="subcellular location">
    <subcellularLocation>
        <location evidence="1">Plastid</location>
        <location evidence="1">Chloroplast</location>
    </subcellularLocation>
</comment>
<dbReference type="InterPro" id="IPR004881">
    <property type="entry name" value="Ribosome_biogen_GTPase_RsgA"/>
</dbReference>
<dbReference type="PANTHER" id="PTHR32120:SF11">
    <property type="entry name" value="SMALL RIBOSOMAL SUBUNIT BIOGENESIS GTPASE RSGA 1, MITOCHONDRIAL-RELATED"/>
    <property type="match status" value="1"/>
</dbReference>
<gene>
    <name evidence="6" type="ORF">GTHE00462_LOCUS1840</name>
</gene>
<dbReference type="GO" id="GO:0009507">
    <property type="term" value="C:chloroplast"/>
    <property type="evidence" value="ECO:0007669"/>
    <property type="project" value="UniProtKB-SubCell"/>
</dbReference>
<dbReference type="CDD" id="cd01854">
    <property type="entry name" value="YjeQ_EngC"/>
    <property type="match status" value="1"/>
</dbReference>
<dbReference type="NCBIfam" id="TIGR00157">
    <property type="entry name" value="ribosome small subunit-dependent GTPase A"/>
    <property type="match status" value="1"/>
</dbReference>
<protein>
    <recommendedName>
        <fullName evidence="7">Small ribosomal subunit biogenesis GTPase RsgA</fullName>
    </recommendedName>
</protein>